<evidence type="ECO:0000256" key="4">
    <source>
        <dbReference type="ARBA" id="ARBA00022980"/>
    </source>
</evidence>
<accession>A0A1F4VRC0</accession>
<name>A0A1F4VRC0_UNCKA</name>
<dbReference type="SUPFAM" id="SSF50447">
    <property type="entry name" value="Translation proteins"/>
    <property type="match status" value="1"/>
</dbReference>
<dbReference type="PANTHER" id="PTHR11229:SF16">
    <property type="entry name" value="LARGE RIBOSOMAL SUBUNIT PROTEIN UL3C"/>
    <property type="match status" value="1"/>
</dbReference>
<keyword evidence="5 6" id="KW-0687">Ribonucleoprotein</keyword>
<dbReference type="EMBL" id="MEVK01000008">
    <property type="protein sequence ID" value="OGC59756.1"/>
    <property type="molecule type" value="Genomic_DNA"/>
</dbReference>
<dbReference type="GO" id="GO:0006412">
    <property type="term" value="P:translation"/>
    <property type="evidence" value="ECO:0007669"/>
    <property type="project" value="InterPro"/>
</dbReference>
<comment type="function">
    <text evidence="7">One of the primary rRNA binding proteins, it binds directly near the 3'-end of the 23S rRNA, where it nucleates assembly of the 50S subunit.</text>
</comment>
<evidence type="ECO:0000256" key="6">
    <source>
        <dbReference type="RuleBase" id="RU003905"/>
    </source>
</evidence>
<dbReference type="Pfam" id="PF00297">
    <property type="entry name" value="Ribosomal_L3"/>
    <property type="match status" value="1"/>
</dbReference>
<sequence>MKYQEIKSKKQEMSQMFLPDGAVVPITRLTLIDEATDLAPGMLVNVRALTKGHGFTGVMKRWGFHGGPATHGSRFHRKTGSIGAGTTPGRVYKGKKMPGHFGNKLCMVKGLKVMSVDNVNKSVELKGAVPGHRGSDVTILLRNA</sequence>
<evidence type="ECO:0000313" key="9">
    <source>
        <dbReference type="EMBL" id="OGC59756.1"/>
    </source>
</evidence>
<evidence type="ECO:0000313" key="10">
    <source>
        <dbReference type="Proteomes" id="UP000178964"/>
    </source>
</evidence>
<dbReference type="GO" id="GO:0022625">
    <property type="term" value="C:cytosolic large ribosomal subunit"/>
    <property type="evidence" value="ECO:0007669"/>
    <property type="project" value="TreeGrafter"/>
</dbReference>
<dbReference type="InterPro" id="IPR009000">
    <property type="entry name" value="Transl_B-barrel_sf"/>
</dbReference>
<keyword evidence="2 7" id="KW-0699">rRNA-binding</keyword>
<dbReference type="PANTHER" id="PTHR11229">
    <property type="entry name" value="50S RIBOSOMAL PROTEIN L3"/>
    <property type="match status" value="1"/>
</dbReference>
<comment type="subunit">
    <text evidence="7">Part of the 50S ribosomal subunit. Forms a cluster with proteins L14 and L19.</text>
</comment>
<dbReference type="Gene3D" id="2.40.30.10">
    <property type="entry name" value="Translation factors"/>
    <property type="match status" value="1"/>
</dbReference>
<dbReference type="InterPro" id="IPR019927">
    <property type="entry name" value="Ribosomal_uL3_bac/org-type"/>
</dbReference>
<evidence type="ECO:0000256" key="5">
    <source>
        <dbReference type="ARBA" id="ARBA00023274"/>
    </source>
</evidence>
<comment type="caution">
    <text evidence="9">The sequence shown here is derived from an EMBL/GenBank/DDBJ whole genome shotgun (WGS) entry which is preliminary data.</text>
</comment>
<dbReference type="InterPro" id="IPR019926">
    <property type="entry name" value="Ribosomal_uL3_CS"/>
</dbReference>
<protein>
    <recommendedName>
        <fullName evidence="7">50S ribosomal protein L3</fullName>
    </recommendedName>
</protein>
<dbReference type="InterPro" id="IPR000597">
    <property type="entry name" value="Ribosomal_uL3"/>
</dbReference>
<dbReference type="PROSITE" id="PS00474">
    <property type="entry name" value="RIBOSOMAL_L3"/>
    <property type="match status" value="1"/>
</dbReference>
<evidence type="ECO:0000256" key="3">
    <source>
        <dbReference type="ARBA" id="ARBA00022884"/>
    </source>
</evidence>
<dbReference type="Proteomes" id="UP000178964">
    <property type="component" value="Unassembled WGS sequence"/>
</dbReference>
<evidence type="ECO:0000256" key="8">
    <source>
        <dbReference type="SAM" id="MobiDB-lite"/>
    </source>
</evidence>
<keyword evidence="3 7" id="KW-0694">RNA-binding</keyword>
<organism evidence="9 10">
    <name type="scientific">candidate division WWE3 bacterium RIFCSPLOWO2_01_FULL_42_11</name>
    <dbReference type="NCBI Taxonomy" id="1802627"/>
    <lineage>
        <taxon>Bacteria</taxon>
        <taxon>Katanobacteria</taxon>
    </lineage>
</organism>
<evidence type="ECO:0000256" key="2">
    <source>
        <dbReference type="ARBA" id="ARBA00022730"/>
    </source>
</evidence>
<evidence type="ECO:0000256" key="7">
    <source>
        <dbReference type="RuleBase" id="RU003906"/>
    </source>
</evidence>
<dbReference type="AlphaFoldDB" id="A0A1F4VRC0"/>
<dbReference type="STRING" id="1802627.A3A70_01105"/>
<proteinExistence type="inferred from homology"/>
<feature type="region of interest" description="Disordered" evidence="8">
    <location>
        <begin position="69"/>
        <end position="88"/>
    </location>
</feature>
<keyword evidence="4 6" id="KW-0689">Ribosomal protein</keyword>
<reference evidence="9 10" key="1">
    <citation type="journal article" date="2016" name="Nat. Commun.">
        <title>Thousands of microbial genomes shed light on interconnected biogeochemical processes in an aquifer system.</title>
        <authorList>
            <person name="Anantharaman K."/>
            <person name="Brown C.T."/>
            <person name="Hug L.A."/>
            <person name="Sharon I."/>
            <person name="Castelle C.J."/>
            <person name="Probst A.J."/>
            <person name="Thomas B.C."/>
            <person name="Singh A."/>
            <person name="Wilkins M.J."/>
            <person name="Karaoz U."/>
            <person name="Brodie E.L."/>
            <person name="Williams K.H."/>
            <person name="Hubbard S.S."/>
            <person name="Banfield J.F."/>
        </authorList>
    </citation>
    <scope>NUCLEOTIDE SEQUENCE [LARGE SCALE GENOMIC DNA]</scope>
</reference>
<dbReference type="GO" id="GO:0003735">
    <property type="term" value="F:structural constituent of ribosome"/>
    <property type="evidence" value="ECO:0007669"/>
    <property type="project" value="InterPro"/>
</dbReference>
<dbReference type="GO" id="GO:0019843">
    <property type="term" value="F:rRNA binding"/>
    <property type="evidence" value="ECO:0007669"/>
    <property type="project" value="UniProtKB-KW"/>
</dbReference>
<gene>
    <name evidence="9" type="ORF">A3A70_01105</name>
</gene>
<comment type="similarity">
    <text evidence="1 6">Belongs to the universal ribosomal protein uL3 family.</text>
</comment>
<evidence type="ECO:0000256" key="1">
    <source>
        <dbReference type="ARBA" id="ARBA00006540"/>
    </source>
</evidence>
<dbReference type="FunFam" id="2.40.30.10:FF:000004">
    <property type="entry name" value="50S ribosomal protein L3"/>
    <property type="match status" value="1"/>
</dbReference>